<dbReference type="InterPro" id="IPR005745">
    <property type="entry name" value="Ribosomal_uL14_bac-type"/>
</dbReference>
<gene>
    <name evidence="5" type="primary">rpl14</name>
</gene>
<comment type="similarity">
    <text evidence="1 4">Belongs to the universal ribosomal protein uL14 family.</text>
</comment>
<dbReference type="SMART" id="SM01374">
    <property type="entry name" value="Ribosomal_L14"/>
    <property type="match status" value="1"/>
</dbReference>
<proteinExistence type="inferred from homology"/>
<keyword evidence="5" id="KW-0496">Mitochondrion</keyword>
<dbReference type="SUPFAM" id="SSF50193">
    <property type="entry name" value="Ribosomal protein L14"/>
    <property type="match status" value="1"/>
</dbReference>
<keyword evidence="3 4" id="KW-0687">Ribonucleoprotein</keyword>
<dbReference type="InterPro" id="IPR036853">
    <property type="entry name" value="Ribosomal_uL14_sf"/>
</dbReference>
<dbReference type="GO" id="GO:0070180">
    <property type="term" value="F:large ribosomal subunit rRNA binding"/>
    <property type="evidence" value="ECO:0007669"/>
    <property type="project" value="TreeGrafter"/>
</dbReference>
<evidence type="ECO:0000313" key="5">
    <source>
        <dbReference type="EMBL" id="AJF22880.1"/>
    </source>
</evidence>
<reference evidence="5" key="1">
    <citation type="journal article" date="2014" name="Nucleic Acids Res.">
        <title>Widespread occurrence of organelle genome-encoded 5S rRNAs including permuted molecules.</title>
        <authorList>
            <person name="Valach M."/>
            <person name="Burger G."/>
            <person name="Gray M.W."/>
            <person name="Lang B.F."/>
        </authorList>
    </citation>
    <scope>NUCLEOTIDE SEQUENCE</scope>
    <source>
        <strain evidence="5">ATCC 50740</strain>
    </source>
</reference>
<evidence type="ECO:0000256" key="4">
    <source>
        <dbReference type="RuleBase" id="RU003949"/>
    </source>
</evidence>
<evidence type="ECO:0000256" key="3">
    <source>
        <dbReference type="ARBA" id="ARBA00023274"/>
    </source>
</evidence>
<dbReference type="NCBIfam" id="TIGR01067">
    <property type="entry name" value="rplN_bact"/>
    <property type="match status" value="1"/>
</dbReference>
<dbReference type="HAMAP" id="MF_01367">
    <property type="entry name" value="Ribosomal_uL14"/>
    <property type="match status" value="1"/>
</dbReference>
<dbReference type="GO" id="GO:0005762">
    <property type="term" value="C:mitochondrial large ribosomal subunit"/>
    <property type="evidence" value="ECO:0007669"/>
    <property type="project" value="TreeGrafter"/>
</dbReference>
<dbReference type="PANTHER" id="PTHR11761:SF3">
    <property type="entry name" value="LARGE RIBOSOMAL SUBUNIT PROTEIN UL14M"/>
    <property type="match status" value="1"/>
</dbReference>
<dbReference type="GO" id="GO:0003735">
    <property type="term" value="F:structural constituent of ribosome"/>
    <property type="evidence" value="ECO:0007669"/>
    <property type="project" value="InterPro"/>
</dbReference>
<dbReference type="InterPro" id="IPR000218">
    <property type="entry name" value="Ribosomal_uL14"/>
</dbReference>
<dbReference type="RefSeq" id="YP_009118092.1">
    <property type="nucleotide sequence ID" value="NC_026311.1"/>
</dbReference>
<dbReference type="Gene3D" id="2.40.150.20">
    <property type="entry name" value="Ribosomal protein L14"/>
    <property type="match status" value="1"/>
</dbReference>
<name>A0A0B5GSE9_MALCL</name>
<dbReference type="Pfam" id="PF00238">
    <property type="entry name" value="Ribosomal_L14"/>
    <property type="match status" value="1"/>
</dbReference>
<dbReference type="CDD" id="cd00337">
    <property type="entry name" value="Ribosomal_uL14"/>
    <property type="match status" value="1"/>
</dbReference>
<evidence type="ECO:0000256" key="2">
    <source>
        <dbReference type="ARBA" id="ARBA00022980"/>
    </source>
</evidence>
<organism evidence="5">
    <name type="scientific">Malawimonas californiana</name>
    <name type="common">Flagellated protozoan</name>
    <dbReference type="NCBI Taxonomy" id="221722"/>
    <lineage>
        <taxon>Eukaryota</taxon>
        <taxon>Malawimonadida</taxon>
        <taxon>Malawimonadidae</taxon>
        <taxon>Malawimonas</taxon>
    </lineage>
</organism>
<evidence type="ECO:0000256" key="1">
    <source>
        <dbReference type="ARBA" id="ARBA00010745"/>
    </source>
</evidence>
<dbReference type="PANTHER" id="PTHR11761">
    <property type="entry name" value="50S/60S RIBOSOMAL PROTEIN L14/L23"/>
    <property type="match status" value="1"/>
</dbReference>
<protein>
    <submittedName>
        <fullName evidence="5">Ribosomal protein L14</fullName>
    </submittedName>
</protein>
<geneLocation type="mitochondrion" evidence="5"/>
<dbReference type="GeneID" id="22976003"/>
<accession>A0A0B5GSE9</accession>
<dbReference type="GO" id="GO:0006412">
    <property type="term" value="P:translation"/>
    <property type="evidence" value="ECO:0007669"/>
    <property type="project" value="InterPro"/>
</dbReference>
<dbReference type="AlphaFoldDB" id="A0A0B5GSE9"/>
<dbReference type="EMBL" id="KP165387">
    <property type="protein sequence ID" value="AJF22880.1"/>
    <property type="molecule type" value="Genomic_DNA"/>
</dbReference>
<sequence length="122" mass="13474">MISTNTLIKVFDNSGAKIAQCIKVFKKSKKNDARVGDIIVVSVKKALVKKKINKGQVVLGLIIRTRRTLNRKNGNSIKYNENAIIIVNKLGIPVGTRIIGPVSYELRVKKMMKVLSIASSII</sequence>
<keyword evidence="2 4" id="KW-0689">Ribosomal protein</keyword>